<sequence length="267" mass="29848">MTSGLLLNYCIIVVLLSISFVSTMKCYSSHQIRELSEDLTFPNNVTATKLTSYDGDPRCLVYVGFNNTHHEALQIVKGSLAIPMECASSSEHCFKVPPHPEYLFVSLPGMACCCNWDLCNDSDDLISAFDPIAANFRGTFEKQPSDNVDSSEILSDTQADSALIHLMKAEKNIKANKSNSSDNIDDKTMNTDRTECPKIENKLFTPDTSRRIMEQTAIDNTEEIVSMKGSYNLQRMLLRRPVAQRLANGRIQGVSMNYDNSTYSDLE</sequence>
<evidence type="ECO:0000313" key="3">
    <source>
        <dbReference type="WBParaSite" id="Hba_12317"/>
    </source>
</evidence>
<keyword evidence="1" id="KW-1133">Transmembrane helix</keyword>
<proteinExistence type="predicted"/>
<accession>A0A1I7X4K5</accession>
<reference evidence="3" key="1">
    <citation type="submission" date="2016-11" db="UniProtKB">
        <authorList>
            <consortium name="WormBaseParasite"/>
        </authorList>
    </citation>
    <scope>IDENTIFICATION</scope>
</reference>
<protein>
    <submittedName>
        <fullName evidence="3">Activin_recp domain-containing protein</fullName>
    </submittedName>
</protein>
<organism evidence="2 3">
    <name type="scientific">Heterorhabditis bacteriophora</name>
    <name type="common">Entomopathogenic nematode worm</name>
    <dbReference type="NCBI Taxonomy" id="37862"/>
    <lineage>
        <taxon>Eukaryota</taxon>
        <taxon>Metazoa</taxon>
        <taxon>Ecdysozoa</taxon>
        <taxon>Nematoda</taxon>
        <taxon>Chromadorea</taxon>
        <taxon>Rhabditida</taxon>
        <taxon>Rhabditina</taxon>
        <taxon>Rhabditomorpha</taxon>
        <taxon>Strongyloidea</taxon>
        <taxon>Heterorhabditidae</taxon>
        <taxon>Heterorhabditis</taxon>
    </lineage>
</organism>
<feature type="transmembrane region" description="Helical" evidence="1">
    <location>
        <begin position="6"/>
        <end position="27"/>
    </location>
</feature>
<evidence type="ECO:0000313" key="2">
    <source>
        <dbReference type="Proteomes" id="UP000095283"/>
    </source>
</evidence>
<evidence type="ECO:0000256" key="1">
    <source>
        <dbReference type="SAM" id="Phobius"/>
    </source>
</evidence>
<keyword evidence="1" id="KW-0472">Membrane</keyword>
<dbReference type="WBParaSite" id="Hba_12317">
    <property type="protein sequence ID" value="Hba_12317"/>
    <property type="gene ID" value="Hba_12317"/>
</dbReference>
<dbReference type="AlphaFoldDB" id="A0A1I7X4K5"/>
<keyword evidence="2" id="KW-1185">Reference proteome</keyword>
<keyword evidence="1" id="KW-0812">Transmembrane</keyword>
<dbReference type="Proteomes" id="UP000095283">
    <property type="component" value="Unplaced"/>
</dbReference>
<name>A0A1I7X4K5_HETBA</name>